<dbReference type="InterPro" id="IPR008979">
    <property type="entry name" value="Galactose-bd-like_sf"/>
</dbReference>
<gene>
    <name evidence="3" type="ORF">GCM10012275_31760</name>
</gene>
<dbReference type="InterPro" id="IPR000383">
    <property type="entry name" value="Xaa-Pro-like_dom"/>
</dbReference>
<organism evidence="3 4">
    <name type="scientific">Longimycelium tulufanense</name>
    <dbReference type="NCBI Taxonomy" id="907463"/>
    <lineage>
        <taxon>Bacteria</taxon>
        <taxon>Bacillati</taxon>
        <taxon>Actinomycetota</taxon>
        <taxon>Actinomycetes</taxon>
        <taxon>Pseudonocardiales</taxon>
        <taxon>Pseudonocardiaceae</taxon>
        <taxon>Longimycelium</taxon>
    </lineage>
</organism>
<dbReference type="SUPFAM" id="SSF49785">
    <property type="entry name" value="Galactose-binding domain-like"/>
    <property type="match status" value="1"/>
</dbReference>
<evidence type="ECO:0000259" key="2">
    <source>
        <dbReference type="SMART" id="SM00939"/>
    </source>
</evidence>
<comment type="caution">
    <text evidence="3">The sequence shown here is derived from an EMBL/GenBank/DDBJ whole genome shotgun (WGS) entry which is preliminary data.</text>
</comment>
<dbReference type="Gene3D" id="2.60.120.260">
    <property type="entry name" value="Galactose-binding domain-like"/>
    <property type="match status" value="1"/>
</dbReference>
<reference evidence="3" key="2">
    <citation type="submission" date="2020-09" db="EMBL/GenBank/DDBJ databases">
        <authorList>
            <person name="Sun Q."/>
            <person name="Zhou Y."/>
        </authorList>
    </citation>
    <scope>NUCLEOTIDE SEQUENCE</scope>
    <source>
        <strain evidence="3">CGMCC 4.5737</strain>
    </source>
</reference>
<proteinExistence type="predicted"/>
<protein>
    <submittedName>
        <fullName evidence="3">Antibiotic hydrolase</fullName>
    </submittedName>
</protein>
<dbReference type="NCBIfam" id="TIGR00976">
    <property type="entry name" value="CocE_NonD"/>
    <property type="match status" value="1"/>
</dbReference>
<evidence type="ECO:0000313" key="4">
    <source>
        <dbReference type="Proteomes" id="UP000637578"/>
    </source>
</evidence>
<dbReference type="Pfam" id="PF02129">
    <property type="entry name" value="Peptidase_S15"/>
    <property type="match status" value="1"/>
</dbReference>
<reference evidence="3" key="1">
    <citation type="journal article" date="2014" name="Int. J. Syst. Evol. Microbiol.">
        <title>Complete genome sequence of Corynebacterium casei LMG S-19264T (=DSM 44701T), isolated from a smear-ripened cheese.</title>
        <authorList>
            <consortium name="US DOE Joint Genome Institute (JGI-PGF)"/>
            <person name="Walter F."/>
            <person name="Albersmeier A."/>
            <person name="Kalinowski J."/>
            <person name="Ruckert C."/>
        </authorList>
    </citation>
    <scope>NUCLEOTIDE SEQUENCE</scope>
    <source>
        <strain evidence="3">CGMCC 4.5737</strain>
    </source>
</reference>
<dbReference type="InterPro" id="IPR029058">
    <property type="entry name" value="AB_hydrolase_fold"/>
</dbReference>
<accession>A0A8J3FWB1</accession>
<dbReference type="SMART" id="SM00939">
    <property type="entry name" value="PepX_C"/>
    <property type="match status" value="1"/>
</dbReference>
<dbReference type="GO" id="GO:0008239">
    <property type="term" value="F:dipeptidyl-peptidase activity"/>
    <property type="evidence" value="ECO:0007669"/>
    <property type="project" value="InterPro"/>
</dbReference>
<evidence type="ECO:0000313" key="3">
    <source>
        <dbReference type="EMBL" id="GGM58207.1"/>
    </source>
</evidence>
<dbReference type="EMBL" id="BMMK01000013">
    <property type="protein sequence ID" value="GGM58207.1"/>
    <property type="molecule type" value="Genomic_DNA"/>
</dbReference>
<dbReference type="SUPFAM" id="SSF53474">
    <property type="entry name" value="alpha/beta-Hydrolases"/>
    <property type="match status" value="1"/>
</dbReference>
<dbReference type="Pfam" id="PF08530">
    <property type="entry name" value="PepX_C"/>
    <property type="match status" value="1"/>
</dbReference>
<sequence length="484" mass="53109">MHGPDGVRLAVTVVRPVTPDRLPVLVNRTPYGRHEHLAEARAWARLGFACVLGDVRGRFDSTGDFHPYRYEGVDGAAILRWVHEQDFCDGRVILAGASYGAHCAITTALADVAPVTGLILSVPALGYGATAREPGGAARLACRIGWWAEHGGARRPRRPTPRTTDLLARVPIRSTMEWLLGTNPPGWDDLWKAGTRDPLWSELSRLDIPLLLVGGVHDPFAQQTLELAKVWRGPVRLVLGPWGHGLDSEAPGRALGGRRLGALYATWTEALCVGRLTGRRSWIAVDGQGQWRRWWPGSGVERNTRVTIEQDSFRAAPGDPFRSRRPRADLRSDAARQDRALFRTPPLTSGELRGALAARLRVIADAVDADWVLRVSAELPGGAMPQLGHAIQRVQHVPEQPTDITLTVGPLGTVLPTGSRLRFELAGHHWPRHARNPHTGVDPVDAVDLRPSRRRLLDATVWLPWWEQGADAVPAAALIEEVTQ</sequence>
<dbReference type="InterPro" id="IPR013736">
    <property type="entry name" value="Xaa-Pro_dipept_C"/>
</dbReference>
<evidence type="ECO:0000256" key="1">
    <source>
        <dbReference type="ARBA" id="ARBA00022801"/>
    </source>
</evidence>
<dbReference type="InterPro" id="IPR005674">
    <property type="entry name" value="CocE/Ser_esterase"/>
</dbReference>
<keyword evidence="4" id="KW-1185">Reference proteome</keyword>
<dbReference type="Proteomes" id="UP000637578">
    <property type="component" value="Unassembled WGS sequence"/>
</dbReference>
<dbReference type="Gene3D" id="3.40.50.1820">
    <property type="entry name" value="alpha/beta hydrolase"/>
    <property type="match status" value="1"/>
</dbReference>
<dbReference type="Gene3D" id="1.10.3020.10">
    <property type="entry name" value="alpha-amino acid ester hydrolase ( Helical cap domain)"/>
    <property type="match status" value="1"/>
</dbReference>
<name>A0A8J3FWB1_9PSEU</name>
<dbReference type="AlphaFoldDB" id="A0A8J3FWB1"/>
<feature type="domain" description="Xaa-Pro dipeptidyl-peptidase C-terminal" evidence="2">
    <location>
        <begin position="261"/>
        <end position="455"/>
    </location>
</feature>
<keyword evidence="1 3" id="KW-0378">Hydrolase</keyword>